<evidence type="ECO:0000259" key="5">
    <source>
        <dbReference type="PROSITE" id="PS50931"/>
    </source>
</evidence>
<evidence type="ECO:0000256" key="4">
    <source>
        <dbReference type="ARBA" id="ARBA00023163"/>
    </source>
</evidence>
<dbReference type="EMBL" id="SLVJ01000028">
    <property type="protein sequence ID" value="TCM61423.1"/>
    <property type="molecule type" value="Genomic_DNA"/>
</dbReference>
<reference evidence="6 7" key="1">
    <citation type="submission" date="2019-03" db="EMBL/GenBank/DDBJ databases">
        <title>Genomic analyses of the natural microbiome of Caenorhabditis elegans.</title>
        <authorList>
            <person name="Samuel B."/>
        </authorList>
    </citation>
    <scope>NUCLEOTIDE SEQUENCE [LARGE SCALE GENOMIC DNA]</scope>
    <source>
        <strain evidence="6 7">JUb89</strain>
    </source>
</reference>
<keyword evidence="2" id="KW-0805">Transcription regulation</keyword>
<dbReference type="GO" id="GO:0003700">
    <property type="term" value="F:DNA-binding transcription factor activity"/>
    <property type="evidence" value="ECO:0007669"/>
    <property type="project" value="InterPro"/>
</dbReference>
<dbReference type="Pfam" id="PF03466">
    <property type="entry name" value="LysR_substrate"/>
    <property type="match status" value="1"/>
</dbReference>
<proteinExistence type="inferred from homology"/>
<evidence type="ECO:0000313" key="7">
    <source>
        <dbReference type="Proteomes" id="UP000294963"/>
    </source>
</evidence>
<dbReference type="Proteomes" id="UP000294963">
    <property type="component" value="Unassembled WGS sequence"/>
</dbReference>
<dbReference type="InterPro" id="IPR005119">
    <property type="entry name" value="LysR_subst-bd"/>
</dbReference>
<evidence type="ECO:0000256" key="3">
    <source>
        <dbReference type="ARBA" id="ARBA00023125"/>
    </source>
</evidence>
<dbReference type="SUPFAM" id="SSF46785">
    <property type="entry name" value="Winged helix' DNA-binding domain"/>
    <property type="match status" value="1"/>
</dbReference>
<dbReference type="AlphaFoldDB" id="A0A4R1XP73"/>
<dbReference type="Pfam" id="PF00126">
    <property type="entry name" value="HTH_1"/>
    <property type="match status" value="1"/>
</dbReference>
<dbReference type="GO" id="GO:0006351">
    <property type="term" value="P:DNA-templated transcription"/>
    <property type="evidence" value="ECO:0007669"/>
    <property type="project" value="TreeGrafter"/>
</dbReference>
<evidence type="ECO:0000313" key="6">
    <source>
        <dbReference type="EMBL" id="TCM61423.1"/>
    </source>
</evidence>
<dbReference type="GO" id="GO:0043565">
    <property type="term" value="F:sequence-specific DNA binding"/>
    <property type="evidence" value="ECO:0007669"/>
    <property type="project" value="TreeGrafter"/>
</dbReference>
<comment type="caution">
    <text evidence="6">The sequence shown here is derived from an EMBL/GenBank/DDBJ whole genome shotgun (WGS) entry which is preliminary data.</text>
</comment>
<keyword evidence="7" id="KW-1185">Reference proteome</keyword>
<dbReference type="PANTHER" id="PTHR30537">
    <property type="entry name" value="HTH-TYPE TRANSCRIPTIONAL REGULATOR"/>
    <property type="match status" value="1"/>
</dbReference>
<dbReference type="Gene3D" id="3.40.190.290">
    <property type="match status" value="1"/>
</dbReference>
<dbReference type="SUPFAM" id="SSF53850">
    <property type="entry name" value="Periplasmic binding protein-like II"/>
    <property type="match status" value="1"/>
</dbReference>
<keyword evidence="3" id="KW-0238">DNA-binding</keyword>
<gene>
    <name evidence="6" type="ORF">EC844_12821</name>
</gene>
<accession>A0A4R1XP73</accession>
<evidence type="ECO:0000256" key="2">
    <source>
        <dbReference type="ARBA" id="ARBA00023015"/>
    </source>
</evidence>
<feature type="domain" description="HTH lysR-type" evidence="5">
    <location>
        <begin position="23"/>
        <end position="80"/>
    </location>
</feature>
<dbReference type="InterPro" id="IPR036388">
    <property type="entry name" value="WH-like_DNA-bd_sf"/>
</dbReference>
<dbReference type="InterPro" id="IPR036390">
    <property type="entry name" value="WH_DNA-bd_sf"/>
</dbReference>
<dbReference type="InterPro" id="IPR058163">
    <property type="entry name" value="LysR-type_TF_proteobact-type"/>
</dbReference>
<comment type="similarity">
    <text evidence="1">Belongs to the LysR transcriptional regulatory family.</text>
</comment>
<dbReference type="PROSITE" id="PS50931">
    <property type="entry name" value="HTH_LYSR"/>
    <property type="match status" value="1"/>
</dbReference>
<evidence type="ECO:0000256" key="1">
    <source>
        <dbReference type="ARBA" id="ARBA00009437"/>
    </source>
</evidence>
<dbReference type="PANTHER" id="PTHR30537:SF5">
    <property type="entry name" value="HTH-TYPE TRANSCRIPTIONAL ACTIVATOR TTDR-RELATED"/>
    <property type="match status" value="1"/>
</dbReference>
<name>A0A4R1XP73_ACICA</name>
<organism evidence="6 7">
    <name type="scientific">Acinetobacter calcoaceticus</name>
    <dbReference type="NCBI Taxonomy" id="471"/>
    <lineage>
        <taxon>Bacteria</taxon>
        <taxon>Pseudomonadati</taxon>
        <taxon>Pseudomonadota</taxon>
        <taxon>Gammaproteobacteria</taxon>
        <taxon>Moraxellales</taxon>
        <taxon>Moraxellaceae</taxon>
        <taxon>Acinetobacter</taxon>
        <taxon>Acinetobacter calcoaceticus/baumannii complex</taxon>
    </lineage>
</organism>
<protein>
    <submittedName>
        <fullName evidence="6">Regulatory helix-turn-helix LysR family protein</fullName>
    </submittedName>
</protein>
<dbReference type="InterPro" id="IPR000847">
    <property type="entry name" value="LysR_HTH_N"/>
</dbReference>
<dbReference type="Gene3D" id="1.10.10.10">
    <property type="entry name" value="Winged helix-like DNA-binding domain superfamily/Winged helix DNA-binding domain"/>
    <property type="match status" value="1"/>
</dbReference>
<sequence length="215" mass="24058">MPSLNSSKYQPAHPINNQLINNIQSDALRIFILVYEQLSFSAVARMDNVSPSSISRSILQLEQNLGVQLFYRNTRHLVASEYAGILIVYARQIQSQLNQALTALQQHSGEIKGWVRINAPVLFGQMHLAPHLAVLQQQFPALLIDLQLSDDFIDPYQDAADLIFRISPMPDSSLKSRVIDRCKYHLAASPAYLQKKGYSQQLRAVQSTSGIGLPS</sequence>
<keyword evidence="4" id="KW-0804">Transcription</keyword>